<feature type="domain" description="HTH marR-type" evidence="1">
    <location>
        <begin position="8"/>
        <end position="142"/>
    </location>
</feature>
<reference evidence="3" key="1">
    <citation type="journal article" date="2019" name="Int. J. Syst. Evol. Microbiol.">
        <title>The Global Catalogue of Microorganisms (GCM) 10K type strain sequencing project: providing services to taxonomists for standard genome sequencing and annotation.</title>
        <authorList>
            <consortium name="The Broad Institute Genomics Platform"/>
            <consortium name="The Broad Institute Genome Sequencing Center for Infectious Disease"/>
            <person name="Wu L."/>
            <person name="Ma J."/>
        </authorList>
    </citation>
    <scope>NUCLEOTIDE SEQUENCE [LARGE SCALE GENOMIC DNA]</scope>
    <source>
        <strain evidence="3">JCM 14545</strain>
    </source>
</reference>
<evidence type="ECO:0000259" key="1">
    <source>
        <dbReference type="PROSITE" id="PS50995"/>
    </source>
</evidence>
<dbReference type="InterPro" id="IPR000835">
    <property type="entry name" value="HTH_MarR-typ"/>
</dbReference>
<sequence length="145" mass="15985">MAERADADESLVYEVLDLVFTLTDQTNALLADTLGDLELTSVQAKALWQIEPSAAPTMRRLAASLHCDPSTVTFIADRLQDKDLITRESDPANRRAKIVTLTERGLATRRRLATAMVTKSQVSQLSPAEQRQLKRLLAKAVHTTG</sequence>
<dbReference type="InterPro" id="IPR039422">
    <property type="entry name" value="MarR/SlyA-like"/>
</dbReference>
<comment type="caution">
    <text evidence="2">The sequence shown here is derived from an EMBL/GenBank/DDBJ whole genome shotgun (WGS) entry which is preliminary data.</text>
</comment>
<dbReference type="Gene3D" id="1.10.10.10">
    <property type="entry name" value="Winged helix-like DNA-binding domain superfamily/Winged helix DNA-binding domain"/>
    <property type="match status" value="1"/>
</dbReference>
<protein>
    <recommendedName>
        <fullName evidence="1">HTH marR-type domain-containing protein</fullName>
    </recommendedName>
</protein>
<dbReference type="PANTHER" id="PTHR33164">
    <property type="entry name" value="TRANSCRIPTIONAL REGULATOR, MARR FAMILY"/>
    <property type="match status" value="1"/>
</dbReference>
<dbReference type="SUPFAM" id="SSF46785">
    <property type="entry name" value="Winged helix' DNA-binding domain"/>
    <property type="match status" value="1"/>
</dbReference>
<evidence type="ECO:0000313" key="2">
    <source>
        <dbReference type="EMBL" id="GAA1964779.1"/>
    </source>
</evidence>
<organism evidence="2 3">
    <name type="scientific">Amycolatopsis minnesotensis</name>
    <dbReference type="NCBI Taxonomy" id="337894"/>
    <lineage>
        <taxon>Bacteria</taxon>
        <taxon>Bacillati</taxon>
        <taxon>Actinomycetota</taxon>
        <taxon>Actinomycetes</taxon>
        <taxon>Pseudonocardiales</taxon>
        <taxon>Pseudonocardiaceae</taxon>
        <taxon>Amycolatopsis</taxon>
    </lineage>
</organism>
<proteinExistence type="predicted"/>
<keyword evidence="3" id="KW-1185">Reference proteome</keyword>
<dbReference type="SMART" id="SM00347">
    <property type="entry name" value="HTH_MARR"/>
    <property type="match status" value="1"/>
</dbReference>
<gene>
    <name evidence="2" type="ORF">GCM10009754_40930</name>
</gene>
<dbReference type="InterPro" id="IPR036388">
    <property type="entry name" value="WH-like_DNA-bd_sf"/>
</dbReference>
<dbReference type="RefSeq" id="WP_344420877.1">
    <property type="nucleotide sequence ID" value="NZ_BAAANN010000015.1"/>
</dbReference>
<dbReference type="Proteomes" id="UP001501116">
    <property type="component" value="Unassembled WGS sequence"/>
</dbReference>
<dbReference type="EMBL" id="BAAANN010000015">
    <property type="protein sequence ID" value="GAA1964779.1"/>
    <property type="molecule type" value="Genomic_DNA"/>
</dbReference>
<dbReference type="PROSITE" id="PS50995">
    <property type="entry name" value="HTH_MARR_2"/>
    <property type="match status" value="1"/>
</dbReference>
<accession>A0ABP5CJ14</accession>
<evidence type="ECO:0000313" key="3">
    <source>
        <dbReference type="Proteomes" id="UP001501116"/>
    </source>
</evidence>
<dbReference type="PANTHER" id="PTHR33164:SF99">
    <property type="entry name" value="MARR FAMILY REGULATORY PROTEIN"/>
    <property type="match status" value="1"/>
</dbReference>
<dbReference type="InterPro" id="IPR036390">
    <property type="entry name" value="WH_DNA-bd_sf"/>
</dbReference>
<name>A0ABP5CJ14_9PSEU</name>
<dbReference type="Pfam" id="PF01047">
    <property type="entry name" value="MarR"/>
    <property type="match status" value="1"/>
</dbReference>